<comment type="subcellular location">
    <subcellularLocation>
        <location evidence="1">Nucleus</location>
    </subcellularLocation>
</comment>
<dbReference type="GO" id="GO:0005655">
    <property type="term" value="C:nucleolar ribonuclease P complex"/>
    <property type="evidence" value="ECO:0007669"/>
    <property type="project" value="TreeGrafter"/>
</dbReference>
<dbReference type="OrthoDB" id="17948at2759"/>
<sequence>MLFDLNIPWTPTTSLSSLEKILSFQSELGYNTIALSYTQSDKSLPSKLTNPIPIDLPFNIPSKTVVLRRCTLTLSDPAHNHRLSSLASLYDILAIRPTNEKAFLAACLQTSEHSIISLDLTTRYPFHFKPKILMTAINRGIMIEICYSQCITADTTGRRNFISNLLSVTRCTKGRGLIISSEASNVMACRGVADITNLLGVWGLSRERAVEGFSLHPRGVVVNEKLKRSGYRGIINVIDGGPSDPSSKSKEKRGIETDRAESSSSLSKRAAKRAKMREQHEKLTSMGAGDTLLP</sequence>
<dbReference type="EMBL" id="UIGY01000126">
    <property type="protein sequence ID" value="SUZ11482.1"/>
    <property type="molecule type" value="Genomic_DNA"/>
</dbReference>
<evidence type="ECO:0000256" key="2">
    <source>
        <dbReference type="ARBA" id="ARBA00007331"/>
    </source>
</evidence>
<accession>A0A381LDB3</accession>
<name>A0A381LDB3_BLUGR</name>
<reference evidence="5" key="1">
    <citation type="submission" date="2018-07" db="EMBL/GenBank/DDBJ databases">
        <authorList>
            <person name="Quirk P.G."/>
            <person name="Krulwich T.A."/>
        </authorList>
    </citation>
    <scope>NUCLEOTIDE SEQUENCE</scope>
    <source>
        <strain evidence="5">96224</strain>
    </source>
</reference>
<keyword evidence="3" id="KW-0819">tRNA processing</keyword>
<dbReference type="GO" id="GO:0008033">
    <property type="term" value="P:tRNA processing"/>
    <property type="evidence" value="ECO:0007669"/>
    <property type="project" value="UniProtKB-KW"/>
</dbReference>
<dbReference type="Gene3D" id="3.20.20.140">
    <property type="entry name" value="Metal-dependent hydrolases"/>
    <property type="match status" value="1"/>
</dbReference>
<dbReference type="InterPro" id="IPR016195">
    <property type="entry name" value="Pol/histidinol_Pase-like"/>
</dbReference>
<dbReference type="Pfam" id="PF01876">
    <property type="entry name" value="RNase_P_p30"/>
    <property type="match status" value="1"/>
</dbReference>
<protein>
    <submittedName>
        <fullName evidence="5">Bgt-3725</fullName>
    </submittedName>
</protein>
<feature type="region of interest" description="Disordered" evidence="4">
    <location>
        <begin position="237"/>
        <end position="294"/>
    </location>
</feature>
<dbReference type="PANTHER" id="PTHR13031:SF0">
    <property type="entry name" value="RIBONUCLEASE P PROTEIN SUBUNIT P30"/>
    <property type="match status" value="1"/>
</dbReference>
<evidence type="ECO:0000256" key="3">
    <source>
        <dbReference type="ARBA" id="ARBA00022694"/>
    </source>
</evidence>
<gene>
    <name evidence="5" type="ORF">BGT96224V2_LOCUS4605</name>
</gene>
<proteinExistence type="inferred from homology"/>
<organism evidence="5">
    <name type="scientific">Blumeria graminis f. sp. tritici 96224</name>
    <dbReference type="NCBI Taxonomy" id="1268274"/>
    <lineage>
        <taxon>Eukaryota</taxon>
        <taxon>Fungi</taxon>
        <taxon>Dikarya</taxon>
        <taxon>Ascomycota</taxon>
        <taxon>Pezizomycotina</taxon>
        <taxon>Leotiomycetes</taxon>
        <taxon>Erysiphales</taxon>
        <taxon>Erysiphaceae</taxon>
        <taxon>Blumeria</taxon>
    </lineage>
</organism>
<feature type="compositionally biased region" description="Basic and acidic residues" evidence="4">
    <location>
        <begin position="247"/>
        <end position="261"/>
    </location>
</feature>
<dbReference type="SUPFAM" id="SSF89550">
    <property type="entry name" value="PHP domain-like"/>
    <property type="match status" value="1"/>
</dbReference>
<dbReference type="GO" id="GO:0003723">
    <property type="term" value="F:RNA binding"/>
    <property type="evidence" value="ECO:0007669"/>
    <property type="project" value="TreeGrafter"/>
</dbReference>
<evidence type="ECO:0000313" key="5">
    <source>
        <dbReference type="EMBL" id="SUZ11482.1"/>
    </source>
</evidence>
<comment type="similarity">
    <text evidence="2">Belongs to the eukaryotic/archaeal RNase P protein component 3 family.</text>
</comment>
<dbReference type="AlphaFoldDB" id="A0A381LDB3"/>
<dbReference type="InterPro" id="IPR002738">
    <property type="entry name" value="RNase_P_p30"/>
</dbReference>
<evidence type="ECO:0000256" key="1">
    <source>
        <dbReference type="ARBA" id="ARBA00004123"/>
    </source>
</evidence>
<dbReference type="PANTHER" id="PTHR13031">
    <property type="entry name" value="RIBONUCLEASE P SUBUNIT P30"/>
    <property type="match status" value="1"/>
</dbReference>
<evidence type="ECO:0000256" key="4">
    <source>
        <dbReference type="SAM" id="MobiDB-lite"/>
    </source>
</evidence>